<dbReference type="Pfam" id="PF01370">
    <property type="entry name" value="Epimerase"/>
    <property type="match status" value="1"/>
</dbReference>
<dbReference type="OrthoDB" id="2735536at2759"/>
<dbReference type="STRING" id="1684307.A0A316U748"/>
<dbReference type="InterPro" id="IPR050425">
    <property type="entry name" value="NAD(P)_dehydrat-like"/>
</dbReference>
<dbReference type="Proteomes" id="UP000245942">
    <property type="component" value="Unassembled WGS sequence"/>
</dbReference>
<feature type="region of interest" description="Disordered" evidence="3">
    <location>
        <begin position="147"/>
        <end position="174"/>
    </location>
</feature>
<evidence type="ECO:0000256" key="3">
    <source>
        <dbReference type="SAM" id="MobiDB-lite"/>
    </source>
</evidence>
<evidence type="ECO:0000256" key="2">
    <source>
        <dbReference type="ARBA" id="ARBA00023445"/>
    </source>
</evidence>
<evidence type="ECO:0000256" key="1">
    <source>
        <dbReference type="ARBA" id="ARBA00023002"/>
    </source>
</evidence>
<dbReference type="InterPro" id="IPR036291">
    <property type="entry name" value="NAD(P)-bd_dom_sf"/>
</dbReference>
<reference evidence="5 6" key="1">
    <citation type="journal article" date="2018" name="Mol. Biol. Evol.">
        <title>Broad Genomic Sampling Reveals a Smut Pathogenic Ancestry of the Fungal Clade Ustilaginomycotina.</title>
        <authorList>
            <person name="Kijpornyongpan T."/>
            <person name="Mondo S.J."/>
            <person name="Barry K."/>
            <person name="Sandor L."/>
            <person name="Lee J."/>
            <person name="Lipzen A."/>
            <person name="Pangilinan J."/>
            <person name="LaButti K."/>
            <person name="Hainaut M."/>
            <person name="Henrissat B."/>
            <person name="Grigoriev I.V."/>
            <person name="Spatafora J.W."/>
            <person name="Aime M.C."/>
        </authorList>
    </citation>
    <scope>NUCLEOTIDE SEQUENCE [LARGE SCALE GENOMIC DNA]</scope>
    <source>
        <strain evidence="5 6">MCA 4718</strain>
    </source>
</reference>
<dbReference type="FunFam" id="3.40.50.720:FF:000191">
    <property type="entry name" value="Methylglyoxal reductase (NADPH-dependent)"/>
    <property type="match status" value="1"/>
</dbReference>
<dbReference type="GO" id="GO:0016616">
    <property type="term" value="F:oxidoreductase activity, acting on the CH-OH group of donors, NAD or NADP as acceptor"/>
    <property type="evidence" value="ECO:0007669"/>
    <property type="project" value="TreeGrafter"/>
</dbReference>
<evidence type="ECO:0000313" key="6">
    <source>
        <dbReference type="Proteomes" id="UP000245942"/>
    </source>
</evidence>
<comment type="similarity">
    <text evidence="2">Belongs to the NAD(P)-dependent epimerase/dehydratase family. Dihydroflavonol-4-reductase subfamily.</text>
</comment>
<name>A0A316U748_9BASI</name>
<dbReference type="EMBL" id="KZ819326">
    <property type="protein sequence ID" value="PWN21060.1"/>
    <property type="molecule type" value="Genomic_DNA"/>
</dbReference>
<dbReference type="SUPFAM" id="SSF51735">
    <property type="entry name" value="NAD(P)-binding Rossmann-fold domains"/>
    <property type="match status" value="1"/>
</dbReference>
<evidence type="ECO:0000259" key="4">
    <source>
        <dbReference type="Pfam" id="PF01370"/>
    </source>
</evidence>
<dbReference type="InterPro" id="IPR001509">
    <property type="entry name" value="Epimerase_deHydtase"/>
</dbReference>
<sequence>MPVVPPGSKILVTGASGFIAVHVVHEALKAGFQVVGTVRSSDKGDYLTELFSKQYPGKFTYKIAEDLEAPGAFDDAVRGVQGVLHTASPFHFNAEGKALQALVNPAVNGTKSVLKSIKDHGTEVQRVVITSSFAAILDPARTPPVNYTEADWNESSPAESEKLGDKQASQPAYRASKTLAERAAWNFVEKEKPQWDLSTINPPLVLGPILHQVNAPEKLNTSVSSVWGALHGSKSEDDLPGALGCVVDVRDVAIAHVKALQVPEAGGERFAVTIGQFTQQGVVDVIHDASWIPEELKKQVPIGKKGNYNVTQNNLSGAKAEKVLGVKYHSFKSTIEDAL</sequence>
<gene>
    <name evidence="5" type="ORF">BCV69DRAFT_182878</name>
</gene>
<dbReference type="PANTHER" id="PTHR10366">
    <property type="entry name" value="NAD DEPENDENT EPIMERASE/DEHYDRATASE"/>
    <property type="match status" value="1"/>
</dbReference>
<dbReference type="RefSeq" id="XP_025348220.1">
    <property type="nucleotide sequence ID" value="XM_025489578.1"/>
</dbReference>
<feature type="domain" description="NAD-dependent epimerase/dehydratase" evidence="4">
    <location>
        <begin position="10"/>
        <end position="272"/>
    </location>
</feature>
<organism evidence="5 6">
    <name type="scientific">Pseudomicrostroma glucosiphilum</name>
    <dbReference type="NCBI Taxonomy" id="1684307"/>
    <lineage>
        <taxon>Eukaryota</taxon>
        <taxon>Fungi</taxon>
        <taxon>Dikarya</taxon>
        <taxon>Basidiomycota</taxon>
        <taxon>Ustilaginomycotina</taxon>
        <taxon>Exobasidiomycetes</taxon>
        <taxon>Microstromatales</taxon>
        <taxon>Microstromatales incertae sedis</taxon>
        <taxon>Pseudomicrostroma</taxon>
    </lineage>
</organism>
<keyword evidence="1" id="KW-0560">Oxidoreductase</keyword>
<evidence type="ECO:0000313" key="5">
    <source>
        <dbReference type="EMBL" id="PWN21060.1"/>
    </source>
</evidence>
<dbReference type="PANTHER" id="PTHR10366:SF564">
    <property type="entry name" value="STEROL-4-ALPHA-CARBOXYLATE 3-DEHYDROGENASE, DECARBOXYLATING"/>
    <property type="match status" value="1"/>
</dbReference>
<dbReference type="CDD" id="cd05227">
    <property type="entry name" value="AR_SDR_e"/>
    <property type="match status" value="1"/>
</dbReference>
<keyword evidence="6" id="KW-1185">Reference proteome</keyword>
<dbReference type="AlphaFoldDB" id="A0A316U748"/>
<accession>A0A316U748</accession>
<proteinExistence type="inferred from homology"/>
<protein>
    <submittedName>
        <fullName evidence="5">NAD(P)-binding protein</fullName>
    </submittedName>
</protein>
<dbReference type="GeneID" id="37011312"/>
<dbReference type="Gene3D" id="3.40.50.720">
    <property type="entry name" value="NAD(P)-binding Rossmann-like Domain"/>
    <property type="match status" value="1"/>
</dbReference>